<dbReference type="GO" id="GO:0006974">
    <property type="term" value="P:DNA damage response"/>
    <property type="evidence" value="ECO:0007669"/>
    <property type="project" value="InterPro"/>
</dbReference>
<dbReference type="PANTHER" id="PTHR21331">
    <property type="entry name" value="BRCA1-ASSOCIATED ATM ACTIVATOR 1"/>
    <property type="match status" value="1"/>
</dbReference>
<organism evidence="4 5">
    <name type="scientific">Apophysomyces ossiformis</name>
    <dbReference type="NCBI Taxonomy" id="679940"/>
    <lineage>
        <taxon>Eukaryota</taxon>
        <taxon>Fungi</taxon>
        <taxon>Fungi incertae sedis</taxon>
        <taxon>Mucoromycota</taxon>
        <taxon>Mucoromycotina</taxon>
        <taxon>Mucoromycetes</taxon>
        <taxon>Mucorales</taxon>
        <taxon>Mucorineae</taxon>
        <taxon>Mucoraceae</taxon>
        <taxon>Apophysomyces</taxon>
    </lineage>
</organism>
<comment type="similarity">
    <text evidence="3">Belongs to the BRAT1 family.</text>
</comment>
<dbReference type="GO" id="GO:0005737">
    <property type="term" value="C:cytoplasm"/>
    <property type="evidence" value="ECO:0007669"/>
    <property type="project" value="UniProtKB-SubCell"/>
</dbReference>
<reference evidence="4" key="1">
    <citation type="submission" date="2020-01" db="EMBL/GenBank/DDBJ databases">
        <title>Genome Sequencing of Three Apophysomyces-Like Fungal Strains Confirms a Novel Fungal Genus in the Mucoromycota with divergent Burkholderia-like Endosymbiotic Bacteria.</title>
        <authorList>
            <person name="Stajich J.E."/>
            <person name="Macias A.M."/>
            <person name="Carter-House D."/>
            <person name="Lovett B."/>
            <person name="Kasson L.R."/>
            <person name="Berry K."/>
            <person name="Grigoriev I."/>
            <person name="Chang Y."/>
            <person name="Spatafora J."/>
            <person name="Kasson M.T."/>
        </authorList>
    </citation>
    <scope>NUCLEOTIDE SEQUENCE</scope>
    <source>
        <strain evidence="4">NRRL A-21654</strain>
    </source>
</reference>
<name>A0A8H7EQK1_9FUNG</name>
<dbReference type="InterPro" id="IPR011989">
    <property type="entry name" value="ARM-like"/>
</dbReference>
<dbReference type="InterPro" id="IPR016024">
    <property type="entry name" value="ARM-type_fold"/>
</dbReference>
<dbReference type="SUPFAM" id="SSF48371">
    <property type="entry name" value="ARM repeat"/>
    <property type="match status" value="1"/>
</dbReference>
<gene>
    <name evidence="4" type="ORF">EC973_008050</name>
</gene>
<evidence type="ECO:0000256" key="2">
    <source>
        <dbReference type="ARBA" id="ARBA00022490"/>
    </source>
</evidence>
<protein>
    <submittedName>
        <fullName evidence="4">Uncharacterized protein</fullName>
    </submittedName>
</protein>
<dbReference type="InterPro" id="IPR038904">
    <property type="entry name" value="BRAT1"/>
</dbReference>
<accession>A0A8H7EQK1</accession>
<dbReference type="GO" id="GO:0005634">
    <property type="term" value="C:nucleus"/>
    <property type="evidence" value="ECO:0007669"/>
    <property type="project" value="TreeGrafter"/>
</dbReference>
<dbReference type="Gene3D" id="1.25.10.10">
    <property type="entry name" value="Leucine-rich Repeat Variant"/>
    <property type="match status" value="2"/>
</dbReference>
<dbReference type="EMBL" id="JABAYA010000065">
    <property type="protein sequence ID" value="KAF7727087.1"/>
    <property type="molecule type" value="Genomic_DNA"/>
</dbReference>
<evidence type="ECO:0000313" key="5">
    <source>
        <dbReference type="Proteomes" id="UP000605846"/>
    </source>
</evidence>
<dbReference type="OrthoDB" id="10057956at2759"/>
<proteinExistence type="inferred from homology"/>
<keyword evidence="5" id="KW-1185">Reference proteome</keyword>
<dbReference type="Proteomes" id="UP000605846">
    <property type="component" value="Unassembled WGS sequence"/>
</dbReference>
<keyword evidence="2" id="KW-0963">Cytoplasm</keyword>
<evidence type="ECO:0000256" key="1">
    <source>
        <dbReference type="ARBA" id="ARBA00004496"/>
    </source>
</evidence>
<comment type="subcellular location">
    <subcellularLocation>
        <location evidence="1">Cytoplasm</location>
    </subcellularLocation>
</comment>
<comment type="caution">
    <text evidence="4">The sequence shown here is derived from an EMBL/GenBank/DDBJ whole genome shotgun (WGS) entry which is preliminary data.</text>
</comment>
<sequence length="760" mass="86659">MQDFDKYEVERAKSVVEAIPCMSKSIIDDTLYEKVLSFLTGFLAKDPHHITLFDNWGILEILNQACEQPDQDYRVVTVCFRLLGRMVASGAPKTSWIFLKLRTQYPILLSGISSMLLSYNAAVRFACLEACKNFTSCIEGAKWLVDNEQARKLISLALLDQSTFVVSEYCNLFCSLINHHALDDSLEPSHIELLEELSHLMDPTDRTKAIFLSDPYQSLLMNSLDFCWAIANSKTASALKYMTETRILSQLLGLLDKQERLVRQRVIEILSVIFEWVSDPLAVLVDDAANQNSGGPREAYEYMLVLVTKYIENPSRSDFVLTAVSLLECSFTLLHRFASKDSNEALSCCHLLLDMTRICAEYPLSHGTLDFEQEKDTLDCALLVVEINSLSSEQRVLKAALNLVLLSLYHIVDLTTTYDTHQGLSKSMNLMIQKLNEVNIDCRIVSILLETFEVLLGHEKLGVLVMQSSPLLVDALNTKLLDTEWQIRDATVEFPCCPTKVLFALDNRLPLLVFDHINDPEAYVRASVLHVLKDLMTNMEGWHFVQKNQLTQDIAKRLPRLLHDSEAFVRRATLDAIICLVTNRSCEGMAMEGKESTSQEAMNDVVIRTCRLLESLWYLHVHELEQRKRSKSQISSDPVEERAFFYVVEGDKWIIEAVRTLTTNIERLVRSEALRIVESILEGYAQDSQFKWGKRALEDGIDEDTKFLETLAAIDVERLRDTVNPEHLYQEAFDINPIMMTQSIEPEDPEKDDVNMLDCY</sequence>
<evidence type="ECO:0000256" key="3">
    <source>
        <dbReference type="ARBA" id="ARBA00061308"/>
    </source>
</evidence>
<evidence type="ECO:0000313" key="4">
    <source>
        <dbReference type="EMBL" id="KAF7727087.1"/>
    </source>
</evidence>
<dbReference type="AlphaFoldDB" id="A0A8H7EQK1"/>
<dbReference type="PANTHER" id="PTHR21331:SF2">
    <property type="entry name" value="BRCA1-ASSOCIATED ATM ACTIVATOR 1"/>
    <property type="match status" value="1"/>
</dbReference>